<reference evidence="16 17" key="1">
    <citation type="submission" date="2023-07" db="EMBL/GenBank/DDBJ databases">
        <title>Genomic Encyclopedia of Type Strains, Phase IV (KMG-IV): sequencing the most valuable type-strain genomes for metagenomic binning, comparative biology and taxonomic classification.</title>
        <authorList>
            <person name="Goeker M."/>
        </authorList>
    </citation>
    <scope>NUCLEOTIDE SEQUENCE [LARGE SCALE GENOMIC DNA]</scope>
    <source>
        <strain evidence="16 17">DSM 23948</strain>
    </source>
</reference>
<keyword evidence="9 13" id="KW-0067">ATP-binding</keyword>
<dbReference type="PANTHER" id="PTHR11055:SF1">
    <property type="entry name" value="PAPS SYNTHETASE, ISOFORM D"/>
    <property type="match status" value="1"/>
</dbReference>
<dbReference type="GO" id="GO:0004020">
    <property type="term" value="F:adenylylsulfate kinase activity"/>
    <property type="evidence" value="ECO:0007669"/>
    <property type="project" value="UniProtKB-EC"/>
</dbReference>
<comment type="catalytic activity">
    <reaction evidence="1 13 14">
        <text>adenosine 5'-phosphosulfate + ATP = 3'-phosphoadenylyl sulfate + ADP + H(+)</text>
        <dbReference type="Rhea" id="RHEA:24152"/>
        <dbReference type="ChEBI" id="CHEBI:15378"/>
        <dbReference type="ChEBI" id="CHEBI:30616"/>
        <dbReference type="ChEBI" id="CHEBI:58243"/>
        <dbReference type="ChEBI" id="CHEBI:58339"/>
        <dbReference type="ChEBI" id="CHEBI:456216"/>
        <dbReference type="EC" id="2.7.1.25"/>
    </reaction>
</comment>
<evidence type="ECO:0000256" key="6">
    <source>
        <dbReference type="ARBA" id="ARBA00022679"/>
    </source>
</evidence>
<evidence type="ECO:0000259" key="15">
    <source>
        <dbReference type="Pfam" id="PF01583"/>
    </source>
</evidence>
<evidence type="ECO:0000313" key="17">
    <source>
        <dbReference type="Proteomes" id="UP001231362"/>
    </source>
</evidence>
<dbReference type="NCBIfam" id="TIGR00455">
    <property type="entry name" value="apsK"/>
    <property type="match status" value="1"/>
</dbReference>
<evidence type="ECO:0000256" key="1">
    <source>
        <dbReference type="ARBA" id="ARBA00001823"/>
    </source>
</evidence>
<evidence type="ECO:0000256" key="12">
    <source>
        <dbReference type="ARBA" id="ARBA00031464"/>
    </source>
</evidence>
<sequence>MRKSNHITWHQATISKKDRHLLNGHKSCVLWFTGLSGSGKSTLANAVDQALYQHKVQSFCLDGDNIRHGLNKDLSFRKEDRKENIRRIGEVAKLFVDSGQIVSTAFISPFQEDRELVRSMFLEGEFIEIYLKCPLQVCESRDPKGLYKKARIGEIPEFTGISSPYEAPTNPEIIIETDRMTIEQSVIKVLSYLKGKKIL</sequence>
<feature type="domain" description="APS kinase" evidence="15">
    <location>
        <begin position="26"/>
        <end position="175"/>
    </location>
</feature>
<keyword evidence="13" id="KW-0597">Phosphoprotein</keyword>
<evidence type="ECO:0000256" key="10">
    <source>
        <dbReference type="ARBA" id="ARBA00029724"/>
    </source>
</evidence>
<evidence type="ECO:0000313" key="16">
    <source>
        <dbReference type="EMBL" id="MDQ0155441.1"/>
    </source>
</evidence>
<dbReference type="InterPro" id="IPR027417">
    <property type="entry name" value="P-loop_NTPase"/>
</dbReference>
<dbReference type="EMBL" id="JAUSTU010000006">
    <property type="protein sequence ID" value="MDQ0155441.1"/>
    <property type="molecule type" value="Genomic_DNA"/>
</dbReference>
<evidence type="ECO:0000256" key="14">
    <source>
        <dbReference type="RuleBase" id="RU004347"/>
    </source>
</evidence>
<feature type="active site" description="Phosphoserine intermediate" evidence="13">
    <location>
        <position position="108"/>
    </location>
</feature>
<comment type="caution">
    <text evidence="16">The sequence shown here is derived from an EMBL/GenBank/DDBJ whole genome shotgun (WGS) entry which is preliminary data.</text>
</comment>
<organism evidence="16 17">
    <name type="scientific">Anoxybacillus andreesenii</name>
    <dbReference type="NCBI Taxonomy" id="1325932"/>
    <lineage>
        <taxon>Bacteria</taxon>
        <taxon>Bacillati</taxon>
        <taxon>Bacillota</taxon>
        <taxon>Bacilli</taxon>
        <taxon>Bacillales</taxon>
        <taxon>Anoxybacillaceae</taxon>
        <taxon>Anoxybacillus</taxon>
    </lineage>
</organism>
<evidence type="ECO:0000256" key="9">
    <source>
        <dbReference type="ARBA" id="ARBA00022840"/>
    </source>
</evidence>
<keyword evidence="8 13" id="KW-0418">Kinase</keyword>
<feature type="binding site" evidence="13">
    <location>
        <begin position="34"/>
        <end position="41"/>
    </location>
    <ligand>
        <name>ATP</name>
        <dbReference type="ChEBI" id="CHEBI:30616"/>
    </ligand>
</feature>
<dbReference type="Proteomes" id="UP001231362">
    <property type="component" value="Unassembled WGS sequence"/>
</dbReference>
<dbReference type="CDD" id="cd02027">
    <property type="entry name" value="APSK"/>
    <property type="match status" value="1"/>
</dbReference>
<comment type="function">
    <text evidence="2 13 14">Catalyzes the synthesis of activated sulfate.</text>
</comment>
<keyword evidence="7 13" id="KW-0547">Nucleotide-binding</keyword>
<accession>A0ABT9V3B0</accession>
<comment type="pathway">
    <text evidence="3 13 14">Sulfur metabolism; hydrogen sulfide biosynthesis; sulfite from sulfate: step 2/3.</text>
</comment>
<dbReference type="HAMAP" id="MF_00065">
    <property type="entry name" value="Adenylyl_sulf_kinase"/>
    <property type="match status" value="1"/>
</dbReference>
<evidence type="ECO:0000256" key="5">
    <source>
        <dbReference type="ARBA" id="ARBA00012121"/>
    </source>
</evidence>
<keyword evidence="6 13" id="KW-0808">Transferase</keyword>
<evidence type="ECO:0000256" key="7">
    <source>
        <dbReference type="ARBA" id="ARBA00022741"/>
    </source>
</evidence>
<evidence type="ECO:0000256" key="11">
    <source>
        <dbReference type="ARBA" id="ARBA00031393"/>
    </source>
</evidence>
<dbReference type="InterPro" id="IPR059117">
    <property type="entry name" value="APS_kinase_dom"/>
</dbReference>
<dbReference type="NCBIfam" id="NF003013">
    <property type="entry name" value="PRK03846.1"/>
    <property type="match status" value="1"/>
</dbReference>
<dbReference type="InterPro" id="IPR002891">
    <property type="entry name" value="APS"/>
</dbReference>
<comment type="similarity">
    <text evidence="4 13 14">Belongs to the APS kinase family.</text>
</comment>
<evidence type="ECO:0000256" key="4">
    <source>
        <dbReference type="ARBA" id="ARBA00007008"/>
    </source>
</evidence>
<dbReference type="SUPFAM" id="SSF52540">
    <property type="entry name" value="P-loop containing nucleoside triphosphate hydrolases"/>
    <property type="match status" value="1"/>
</dbReference>
<evidence type="ECO:0000256" key="8">
    <source>
        <dbReference type="ARBA" id="ARBA00022777"/>
    </source>
</evidence>
<evidence type="ECO:0000256" key="13">
    <source>
        <dbReference type="HAMAP-Rule" id="MF_00065"/>
    </source>
</evidence>
<dbReference type="RefSeq" id="WP_307150002.1">
    <property type="nucleotide sequence ID" value="NZ_JAUSTU010000006.1"/>
</dbReference>
<name>A0ABT9V3B0_9BACL</name>
<dbReference type="Gene3D" id="3.40.50.300">
    <property type="entry name" value="P-loop containing nucleotide triphosphate hydrolases"/>
    <property type="match status" value="1"/>
</dbReference>
<evidence type="ECO:0000256" key="2">
    <source>
        <dbReference type="ARBA" id="ARBA00002632"/>
    </source>
</evidence>
<dbReference type="Pfam" id="PF01583">
    <property type="entry name" value="APS_kinase"/>
    <property type="match status" value="1"/>
</dbReference>
<dbReference type="PANTHER" id="PTHR11055">
    <property type="entry name" value="BIFUNCTIONAL 3'-PHOSPHOADENOSINE 5'-PHOSPHOSULFATE SYNTHASE"/>
    <property type="match status" value="1"/>
</dbReference>
<protein>
    <recommendedName>
        <fullName evidence="5 13">Adenylyl-sulfate kinase</fullName>
        <ecNumber evidence="5 13">2.7.1.25</ecNumber>
    </recommendedName>
    <alternativeName>
        <fullName evidence="11 13">APS kinase</fullName>
    </alternativeName>
    <alternativeName>
        <fullName evidence="12 13">ATP adenosine-5'-phosphosulfate 3'-phosphotransferase</fullName>
    </alternativeName>
    <alternativeName>
        <fullName evidence="10 13">Adenosine-5'-phosphosulfate kinase</fullName>
    </alternativeName>
</protein>
<proteinExistence type="inferred from homology"/>
<dbReference type="EC" id="2.7.1.25" evidence="5 13"/>
<evidence type="ECO:0000256" key="3">
    <source>
        <dbReference type="ARBA" id="ARBA00004806"/>
    </source>
</evidence>
<keyword evidence="17" id="KW-1185">Reference proteome</keyword>
<gene>
    <name evidence="13" type="primary">cysC</name>
    <name evidence="16" type="ORF">J2S07_001746</name>
</gene>